<feature type="compositionally biased region" description="Basic and acidic residues" evidence="3">
    <location>
        <begin position="186"/>
        <end position="195"/>
    </location>
</feature>
<comment type="caution">
    <text evidence="5">The sequence shown here is derived from an EMBL/GenBank/DDBJ whole genome shotgun (WGS) entry which is preliminary data.</text>
</comment>
<reference evidence="5 6" key="1">
    <citation type="submission" date="2019-12" db="EMBL/GenBank/DDBJ databases">
        <authorList>
            <person name="Kun Z."/>
        </authorList>
    </citation>
    <scope>NUCLEOTIDE SEQUENCE [LARGE SCALE GENOMIC DNA]</scope>
    <source>
        <strain evidence="5 6">YIM 123512</strain>
    </source>
</reference>
<dbReference type="Pfam" id="PF01553">
    <property type="entry name" value="Acyltransferase"/>
    <property type="match status" value="1"/>
</dbReference>
<evidence type="ECO:0000313" key="6">
    <source>
        <dbReference type="Proteomes" id="UP000473325"/>
    </source>
</evidence>
<evidence type="ECO:0000313" key="5">
    <source>
        <dbReference type="EMBL" id="MXG88361.1"/>
    </source>
</evidence>
<gene>
    <name evidence="5" type="ORF">GRQ65_02220</name>
</gene>
<dbReference type="SMART" id="SM00563">
    <property type="entry name" value="PlsC"/>
    <property type="match status" value="1"/>
</dbReference>
<protein>
    <submittedName>
        <fullName evidence="5">Acyl-phosphate glycerol 3-phosphate acyltransferase</fullName>
    </submittedName>
</protein>
<feature type="domain" description="Phospholipid/glycerol acyltransferase" evidence="4">
    <location>
        <begin position="32"/>
        <end position="141"/>
    </location>
</feature>
<accession>A0A6L7EXG7</accession>
<organism evidence="5 6">
    <name type="scientific">Nocardioides flavescens</name>
    <dbReference type="NCBI Taxonomy" id="2691959"/>
    <lineage>
        <taxon>Bacteria</taxon>
        <taxon>Bacillati</taxon>
        <taxon>Actinomycetota</taxon>
        <taxon>Actinomycetes</taxon>
        <taxon>Propionibacteriales</taxon>
        <taxon>Nocardioidaceae</taxon>
        <taxon>Nocardioides</taxon>
    </lineage>
</organism>
<evidence type="ECO:0000256" key="3">
    <source>
        <dbReference type="SAM" id="MobiDB-lite"/>
    </source>
</evidence>
<evidence type="ECO:0000256" key="2">
    <source>
        <dbReference type="ARBA" id="ARBA00023315"/>
    </source>
</evidence>
<evidence type="ECO:0000259" key="4">
    <source>
        <dbReference type="SMART" id="SM00563"/>
    </source>
</evidence>
<evidence type="ECO:0000256" key="1">
    <source>
        <dbReference type="ARBA" id="ARBA00022679"/>
    </source>
</evidence>
<dbReference type="InterPro" id="IPR002123">
    <property type="entry name" value="Plipid/glycerol_acylTrfase"/>
</dbReference>
<dbReference type="EMBL" id="WUEK01000001">
    <property type="protein sequence ID" value="MXG88361.1"/>
    <property type="molecule type" value="Genomic_DNA"/>
</dbReference>
<keyword evidence="6" id="KW-1185">Reference proteome</keyword>
<keyword evidence="1 5" id="KW-0808">Transferase</keyword>
<dbReference type="SUPFAM" id="SSF69593">
    <property type="entry name" value="Glycerol-3-phosphate (1)-acyltransferase"/>
    <property type="match status" value="1"/>
</dbReference>
<dbReference type="Proteomes" id="UP000473325">
    <property type="component" value="Unassembled WGS sequence"/>
</dbReference>
<dbReference type="GO" id="GO:0003841">
    <property type="term" value="F:1-acylglycerol-3-phosphate O-acyltransferase activity"/>
    <property type="evidence" value="ECO:0007669"/>
    <property type="project" value="TreeGrafter"/>
</dbReference>
<sequence length="217" mass="23990">MARPFAVRRAFARLALRVVRWRTVGEVPQRGILVGAPHTSNWDWVLTVLLAWDSRIHLRLLVKESFFRGPLAPFMRWTGAVALDRANPGATIRQLLEDAESDGSFLLGIAAEGTRSKGEYWKSGFHRIARQTGIPITLAFLDAPSRTVGWGPTFPASEDVRADMDRIRAFYADKRGIKPDQATVPRLREEDRADPEVDGGAGGGTRTPMDPGAPDSM</sequence>
<proteinExistence type="predicted"/>
<dbReference type="GO" id="GO:0006654">
    <property type="term" value="P:phosphatidic acid biosynthetic process"/>
    <property type="evidence" value="ECO:0007669"/>
    <property type="project" value="TreeGrafter"/>
</dbReference>
<name>A0A6L7EXG7_9ACTN</name>
<dbReference type="PANTHER" id="PTHR10434:SF9">
    <property type="entry name" value="PHOSPHOLIPID_GLYCEROL ACYLTRANSFERASE DOMAIN-CONTAINING PROTEIN"/>
    <property type="match status" value="1"/>
</dbReference>
<dbReference type="RefSeq" id="WP_160874660.1">
    <property type="nucleotide sequence ID" value="NZ_WUEK01000001.1"/>
</dbReference>
<keyword evidence="2 5" id="KW-0012">Acyltransferase</keyword>
<feature type="region of interest" description="Disordered" evidence="3">
    <location>
        <begin position="178"/>
        <end position="217"/>
    </location>
</feature>
<dbReference type="AlphaFoldDB" id="A0A6L7EXG7"/>
<dbReference type="PANTHER" id="PTHR10434">
    <property type="entry name" value="1-ACYL-SN-GLYCEROL-3-PHOSPHATE ACYLTRANSFERASE"/>
    <property type="match status" value="1"/>
</dbReference>